<feature type="region of interest" description="Disordered" evidence="1">
    <location>
        <begin position="1"/>
        <end position="95"/>
    </location>
</feature>
<name>Q07VL0_RHOP5</name>
<evidence type="ECO:0000256" key="1">
    <source>
        <dbReference type="SAM" id="MobiDB-lite"/>
    </source>
</evidence>
<sequence length="458" mass="46498">MVEGKPDNNLDQPEAQGAEGVTPPEIRETEFIEESELSGRDVDEAGKPAAPAAEVAAESAAEQLADPVPPAARAASAEAPAPAPAPPPRSSSPLLPLLSGAVGAAIVVGAAWFTVGQNLTAPPPADTAALESLAARVASAEAKASAAASSTAVAAVPDPEVSRRIEALEKSVAALRDDVAAAAEKTAQLAAAMSAAKPAPAGEAGAAAPPPADLAEFSERLMQLEAAAKMPAAASVDLAPVTERLTQVEAALKTLPPVPPPVDLSAVNAHLAKLDAAVEKPPSFDDTGLRRVVAGLLLDTSVRQGEAYGALLEIAKPLAADAAALQPLDGFAATGVPNNTVLSRELIALLPKLIPGYDPLDSTASILDRLQAGADRLVRFQRPGAPGTKERSAILGRMIAAARRNDVAEAKAELNLLEPAERAPAQAWIERVEARDAALAASRQFAAAAMAALPKQSP</sequence>
<feature type="compositionally biased region" description="Basic and acidic residues" evidence="1">
    <location>
        <begin position="37"/>
        <end position="46"/>
    </location>
</feature>
<gene>
    <name evidence="2" type="ordered locus">RPE_0063</name>
</gene>
<dbReference type="OrthoDB" id="8441668at2"/>
<dbReference type="EMBL" id="CP000463">
    <property type="protein sequence ID" value="ABJ04024.1"/>
    <property type="molecule type" value="Genomic_DNA"/>
</dbReference>
<proteinExistence type="predicted"/>
<dbReference type="AlphaFoldDB" id="Q07VL0"/>
<protein>
    <recommendedName>
        <fullName evidence="3">Mitochondrial inner membrane protein</fullName>
    </recommendedName>
</protein>
<feature type="compositionally biased region" description="Pro residues" evidence="1">
    <location>
        <begin position="81"/>
        <end position="90"/>
    </location>
</feature>
<evidence type="ECO:0000313" key="2">
    <source>
        <dbReference type="EMBL" id="ABJ04024.1"/>
    </source>
</evidence>
<dbReference type="eggNOG" id="COG4223">
    <property type="taxonomic scope" value="Bacteria"/>
</dbReference>
<dbReference type="STRING" id="316055.RPE_0063"/>
<dbReference type="HOGENOM" id="CLU_042789_0_0_5"/>
<dbReference type="KEGG" id="rpe:RPE_0063"/>
<accession>Q07VL0</accession>
<feature type="compositionally biased region" description="Low complexity" evidence="1">
    <location>
        <begin position="47"/>
        <end position="80"/>
    </location>
</feature>
<evidence type="ECO:0008006" key="3">
    <source>
        <dbReference type="Google" id="ProtNLM"/>
    </source>
</evidence>
<reference evidence="2" key="1">
    <citation type="submission" date="2006-09" db="EMBL/GenBank/DDBJ databases">
        <title>Complete sequence of Rhodopseudomonas palustris BisA53.</title>
        <authorList>
            <consortium name="US DOE Joint Genome Institute"/>
            <person name="Copeland A."/>
            <person name="Lucas S."/>
            <person name="Lapidus A."/>
            <person name="Barry K."/>
            <person name="Detter J.C."/>
            <person name="Glavina del Rio T."/>
            <person name="Hammon N."/>
            <person name="Israni S."/>
            <person name="Dalin E."/>
            <person name="Tice H."/>
            <person name="Pitluck S."/>
            <person name="Chain P."/>
            <person name="Malfatti S."/>
            <person name="Shin M."/>
            <person name="Vergez L."/>
            <person name="Schmutz J."/>
            <person name="Larimer F."/>
            <person name="Land M."/>
            <person name="Hauser L."/>
            <person name="Pelletier D.A."/>
            <person name="Kyrpides N."/>
            <person name="Kim E."/>
            <person name="Harwood C.S."/>
            <person name="Oda Y."/>
            <person name="Richardson P."/>
        </authorList>
    </citation>
    <scope>NUCLEOTIDE SEQUENCE [LARGE SCALE GENOMIC DNA]</scope>
    <source>
        <strain evidence="2">BisA53</strain>
    </source>
</reference>
<organism evidence="2">
    <name type="scientific">Rhodopseudomonas palustris (strain BisA53)</name>
    <dbReference type="NCBI Taxonomy" id="316055"/>
    <lineage>
        <taxon>Bacteria</taxon>
        <taxon>Pseudomonadati</taxon>
        <taxon>Pseudomonadota</taxon>
        <taxon>Alphaproteobacteria</taxon>
        <taxon>Hyphomicrobiales</taxon>
        <taxon>Nitrobacteraceae</taxon>
        <taxon>Rhodopseudomonas</taxon>
    </lineage>
</organism>